<reference evidence="1 2" key="1">
    <citation type="submission" date="2017-11" db="EMBL/GenBank/DDBJ databases">
        <title>Genome sequence of Pseudomonas arsenicoxydans ACM1.</title>
        <authorList>
            <person name="Nascimento F.X."/>
        </authorList>
    </citation>
    <scope>NUCLEOTIDE SEQUENCE [LARGE SCALE GENOMIC DNA]</scope>
    <source>
        <strain evidence="1 2">ACM1</strain>
    </source>
</reference>
<proteinExistence type="predicted"/>
<dbReference type="AlphaFoldDB" id="A0A4P6G344"/>
<dbReference type="Proteomes" id="UP000291121">
    <property type="component" value="Chromosome"/>
</dbReference>
<keyword evidence="2" id="KW-1185">Reference proteome</keyword>
<sequence length="112" mass="12559">MSDQLLLELAAKAAGIGPVLCYEARRRCLRIGNRSQYYLWRPLTTDGDAFRLSISSRMDVEQNRNSETEESWVCASGFGHSAMEEFRSEGSRADATRRAIVRTAAKIGRSMP</sequence>
<evidence type="ECO:0000313" key="2">
    <source>
        <dbReference type="Proteomes" id="UP000291121"/>
    </source>
</evidence>
<dbReference type="EMBL" id="CP024767">
    <property type="protein sequence ID" value="QAY85367.1"/>
    <property type="molecule type" value="Genomic_DNA"/>
</dbReference>
<protein>
    <submittedName>
        <fullName evidence="1">Uncharacterized protein</fullName>
    </submittedName>
</protein>
<organism evidence="1 2">
    <name type="scientific">Pseudomonas arsenicoxydans</name>
    <dbReference type="NCBI Taxonomy" id="702115"/>
    <lineage>
        <taxon>Bacteria</taxon>
        <taxon>Pseudomonadati</taxon>
        <taxon>Pseudomonadota</taxon>
        <taxon>Gammaproteobacteria</taxon>
        <taxon>Pseudomonadales</taxon>
        <taxon>Pseudomonadaceae</taxon>
        <taxon>Pseudomonas</taxon>
    </lineage>
</organism>
<evidence type="ECO:0000313" key="1">
    <source>
        <dbReference type="EMBL" id="QAY85367.1"/>
    </source>
</evidence>
<name>A0A4P6G344_9PSED</name>
<gene>
    <name evidence="1" type="ORF">CUN61_15810</name>
</gene>
<accession>A0A4P6G344</accession>